<evidence type="ECO:0000256" key="4">
    <source>
        <dbReference type="ARBA" id="ARBA00022737"/>
    </source>
</evidence>
<dbReference type="SUPFAM" id="SSF48452">
    <property type="entry name" value="TPR-like"/>
    <property type="match status" value="1"/>
</dbReference>
<sequence>MAEIVEYRREQSLPEYEQMKRINLFNDSEIREIMKKRDNFNGKIVRKEKSMRDYLEFIKFERQLVTLIEKRRKVRNIDEMKGSIERPITLRIKNLYSQVTERFPENLRTWDEYLKFVRAFNFANVASTILDRMLQLHGDKPEMWLRAVIWEYEQNPDRAKHYMLRGLQRHPTNSMMYCQFVKIKLLEANKVDEQSGKRQHILEQAKVIYENSRKKIHTIEHHVDMLEIVTESPYARNLMKNVLQDMQNDFPLEELTWHTLAQRELVGMHMDMENSPEDDPSAMKKRLCNSIEVYKQATEIIKTEKMWTFYIDALLEIQNDPAHGAMKYQALHVALKSACDAGCLSEHHFIMYIEELIKSNSQVDCILGVFEKATKSHEKSTRLWEMWMRYHIQKESEQGLYEIFRQGVRKLADDSYPLWQLIIRYYQMRPDLPNRVEEIFNEAILQPASVSSRLKAQYIEYVALTKSLQAAREKYDNLVQNSTPCLEIHEKMAQLESMQVGPNVERWRKCHENATHFFGKSNINVWLEYIKFERTQDTPKNISLIYDRATKTLNVDLVDRFESEHNLLNVT</sequence>
<accession>A0A1L8DFJ2</accession>
<proteinExistence type="inferred from homology"/>
<evidence type="ECO:0000313" key="8">
    <source>
        <dbReference type="EMBL" id="JAV05232.1"/>
    </source>
</evidence>
<dbReference type="AlphaFoldDB" id="A0A1L8DFJ2"/>
<evidence type="ECO:0000259" key="7">
    <source>
        <dbReference type="Pfam" id="PF24892"/>
    </source>
</evidence>
<organism evidence="8">
    <name type="scientific">Nyssomyia neivai</name>
    <dbReference type="NCBI Taxonomy" id="330878"/>
    <lineage>
        <taxon>Eukaryota</taxon>
        <taxon>Metazoa</taxon>
        <taxon>Ecdysozoa</taxon>
        <taxon>Arthropoda</taxon>
        <taxon>Hexapoda</taxon>
        <taxon>Insecta</taxon>
        <taxon>Pterygota</taxon>
        <taxon>Neoptera</taxon>
        <taxon>Endopterygota</taxon>
        <taxon>Diptera</taxon>
        <taxon>Nematocera</taxon>
        <taxon>Psychodoidea</taxon>
        <taxon>Psychodidae</taxon>
        <taxon>Nyssomyia</taxon>
    </lineage>
</organism>
<keyword evidence="5" id="KW-0539">Nucleus</keyword>
<dbReference type="GO" id="GO:0032040">
    <property type="term" value="C:small-subunit processome"/>
    <property type="evidence" value="ECO:0007669"/>
    <property type="project" value="TreeGrafter"/>
</dbReference>
<dbReference type="InterPro" id="IPR003107">
    <property type="entry name" value="HAT"/>
</dbReference>
<evidence type="ECO:0000256" key="5">
    <source>
        <dbReference type="ARBA" id="ARBA00023242"/>
    </source>
</evidence>
<name>A0A1L8DFJ2_9DIPT</name>
<dbReference type="SMART" id="SM00386">
    <property type="entry name" value="HAT"/>
    <property type="match status" value="7"/>
</dbReference>
<reference evidence="8" key="1">
    <citation type="submission" date="2016-12" db="EMBL/GenBank/DDBJ databases">
        <title>An insight into the sialome and mialome of the sand fly, Nyssomyia neivai.</title>
        <authorList>
            <person name="Sebastian V."/>
            <person name="Goulart T.M."/>
            <person name="Oliveira W."/>
            <person name="Calvo E."/>
            <person name="Oliveira L.F."/>
            <person name="Pinto M.C."/>
            <person name="Rosselino A.M."/>
            <person name="Ribeiro J.M."/>
        </authorList>
    </citation>
    <scope>NUCLEOTIDE SEQUENCE</scope>
</reference>
<evidence type="ECO:0000256" key="3">
    <source>
        <dbReference type="ARBA" id="ARBA00022552"/>
    </source>
</evidence>
<feature type="domain" description="U3 small nucleolar RNA-associated protein 6 N-terminal" evidence="6">
    <location>
        <begin position="10"/>
        <end position="81"/>
    </location>
</feature>
<dbReference type="GO" id="GO:0000462">
    <property type="term" value="P:maturation of SSU-rRNA from tricistronic rRNA transcript (SSU-rRNA, 5.8S rRNA, LSU-rRNA)"/>
    <property type="evidence" value="ECO:0007669"/>
    <property type="project" value="InterPro"/>
</dbReference>
<dbReference type="GO" id="GO:0030515">
    <property type="term" value="F:snoRNA binding"/>
    <property type="evidence" value="ECO:0007669"/>
    <property type="project" value="InterPro"/>
</dbReference>
<dbReference type="EMBL" id="GFDF01008852">
    <property type="protein sequence ID" value="JAV05232.1"/>
    <property type="molecule type" value="Transcribed_RNA"/>
</dbReference>
<evidence type="ECO:0000256" key="2">
    <source>
        <dbReference type="ARBA" id="ARBA00010734"/>
    </source>
</evidence>
<feature type="domain" description="U3 small nucleolar RNA-associated protein 6 homolog C-terminal" evidence="7">
    <location>
        <begin position="290"/>
        <end position="553"/>
    </location>
</feature>
<dbReference type="InterPro" id="IPR056907">
    <property type="entry name" value="UTP6_C"/>
</dbReference>
<comment type="subcellular location">
    <subcellularLocation>
        <location evidence="1">Nucleus</location>
        <location evidence="1">Nucleolus</location>
    </subcellularLocation>
</comment>
<keyword evidence="3" id="KW-0698">rRNA processing</keyword>
<keyword evidence="4" id="KW-0677">Repeat</keyword>
<dbReference type="Pfam" id="PF24892">
    <property type="entry name" value="UTP6_C"/>
    <property type="match status" value="1"/>
</dbReference>
<dbReference type="PANTHER" id="PTHR23271:SF1">
    <property type="entry name" value="U3 SMALL NUCLEOLAR RNA-ASSOCIATED PROTEIN 6 HOMOLOG"/>
    <property type="match status" value="1"/>
</dbReference>
<dbReference type="PANTHER" id="PTHR23271">
    <property type="entry name" value="HEPATOCELLULAR CARCINOMA-ASSOCIATED ANTIGEN 66"/>
    <property type="match status" value="1"/>
</dbReference>
<protein>
    <submittedName>
        <fullName evidence="8">Putative u3 small nucleolar rna-associated protein 6</fullName>
    </submittedName>
</protein>
<evidence type="ECO:0000256" key="1">
    <source>
        <dbReference type="ARBA" id="ARBA00004604"/>
    </source>
</evidence>
<dbReference type="GO" id="GO:0034388">
    <property type="term" value="C:Pwp2p-containing subcomplex of 90S preribosome"/>
    <property type="evidence" value="ECO:0007669"/>
    <property type="project" value="TreeGrafter"/>
</dbReference>
<dbReference type="InterPro" id="IPR055347">
    <property type="entry name" value="UTP6_N"/>
</dbReference>
<dbReference type="InterPro" id="IPR011990">
    <property type="entry name" value="TPR-like_helical_dom_sf"/>
</dbReference>
<dbReference type="Pfam" id="PF08640">
    <property type="entry name" value="U3_assoc_6"/>
    <property type="match status" value="1"/>
</dbReference>
<dbReference type="Gene3D" id="1.25.40.10">
    <property type="entry name" value="Tetratricopeptide repeat domain"/>
    <property type="match status" value="2"/>
</dbReference>
<comment type="similarity">
    <text evidence="2">Belongs to the UTP6 family.</text>
</comment>
<dbReference type="InterPro" id="IPR013949">
    <property type="entry name" value="Utp6"/>
</dbReference>
<evidence type="ECO:0000259" key="6">
    <source>
        <dbReference type="Pfam" id="PF08640"/>
    </source>
</evidence>